<accession>A0A0L0S8D3</accession>
<proteinExistence type="predicted"/>
<organism evidence="1 2">
    <name type="scientific">Allomyces macrogynus (strain ATCC 38327)</name>
    <name type="common">Allomyces javanicus var. macrogynus</name>
    <dbReference type="NCBI Taxonomy" id="578462"/>
    <lineage>
        <taxon>Eukaryota</taxon>
        <taxon>Fungi</taxon>
        <taxon>Fungi incertae sedis</taxon>
        <taxon>Blastocladiomycota</taxon>
        <taxon>Blastocladiomycetes</taxon>
        <taxon>Blastocladiales</taxon>
        <taxon>Blastocladiaceae</taxon>
        <taxon>Allomyces</taxon>
    </lineage>
</organism>
<dbReference type="EMBL" id="GG745333">
    <property type="protein sequence ID" value="KNE58686.1"/>
    <property type="molecule type" value="Genomic_DNA"/>
</dbReference>
<dbReference type="AlphaFoldDB" id="A0A0L0S8D3"/>
<gene>
    <name evidence="1" type="ORF">AMAG_04241</name>
</gene>
<reference evidence="2" key="2">
    <citation type="submission" date="2009-11" db="EMBL/GenBank/DDBJ databases">
        <title>The Genome Sequence of Allomyces macrogynus strain ATCC 38327.</title>
        <authorList>
            <consortium name="The Broad Institute Genome Sequencing Platform"/>
            <person name="Russ C."/>
            <person name="Cuomo C."/>
            <person name="Shea T."/>
            <person name="Young S.K."/>
            <person name="Zeng Q."/>
            <person name="Koehrsen M."/>
            <person name="Haas B."/>
            <person name="Borodovsky M."/>
            <person name="Guigo R."/>
            <person name="Alvarado L."/>
            <person name="Berlin A."/>
            <person name="Borenstein D."/>
            <person name="Chen Z."/>
            <person name="Engels R."/>
            <person name="Freedman E."/>
            <person name="Gellesch M."/>
            <person name="Goldberg J."/>
            <person name="Griggs A."/>
            <person name="Gujja S."/>
            <person name="Heiman D."/>
            <person name="Hepburn T."/>
            <person name="Howarth C."/>
            <person name="Jen D."/>
            <person name="Larson L."/>
            <person name="Lewis B."/>
            <person name="Mehta T."/>
            <person name="Park D."/>
            <person name="Pearson M."/>
            <person name="Roberts A."/>
            <person name="Saif S."/>
            <person name="Shenoy N."/>
            <person name="Sisk P."/>
            <person name="Stolte C."/>
            <person name="Sykes S."/>
            <person name="Walk T."/>
            <person name="White J."/>
            <person name="Yandava C."/>
            <person name="Burger G."/>
            <person name="Gray M.W."/>
            <person name="Holland P.W.H."/>
            <person name="King N."/>
            <person name="Lang F.B.F."/>
            <person name="Roger A.J."/>
            <person name="Ruiz-Trillo I."/>
            <person name="Lander E."/>
            <person name="Nusbaum C."/>
        </authorList>
    </citation>
    <scope>NUCLEOTIDE SEQUENCE [LARGE SCALE GENOMIC DNA]</scope>
    <source>
        <strain evidence="2">ATCC 38327</strain>
    </source>
</reference>
<evidence type="ECO:0000313" key="1">
    <source>
        <dbReference type="EMBL" id="KNE58686.1"/>
    </source>
</evidence>
<dbReference type="VEuPathDB" id="FungiDB:AMAG_04241"/>
<reference evidence="1 2" key="1">
    <citation type="submission" date="2009-11" db="EMBL/GenBank/DDBJ databases">
        <title>Annotation of Allomyces macrogynus ATCC 38327.</title>
        <authorList>
            <consortium name="The Broad Institute Genome Sequencing Platform"/>
            <person name="Russ C."/>
            <person name="Cuomo C."/>
            <person name="Burger G."/>
            <person name="Gray M.W."/>
            <person name="Holland P.W.H."/>
            <person name="King N."/>
            <person name="Lang F.B.F."/>
            <person name="Roger A.J."/>
            <person name="Ruiz-Trillo I."/>
            <person name="Young S.K."/>
            <person name="Zeng Q."/>
            <person name="Gargeya S."/>
            <person name="Fitzgerald M."/>
            <person name="Haas B."/>
            <person name="Abouelleil A."/>
            <person name="Alvarado L."/>
            <person name="Arachchi H.M."/>
            <person name="Berlin A."/>
            <person name="Chapman S.B."/>
            <person name="Gearin G."/>
            <person name="Goldberg J."/>
            <person name="Griggs A."/>
            <person name="Gujja S."/>
            <person name="Hansen M."/>
            <person name="Heiman D."/>
            <person name="Howarth C."/>
            <person name="Larimer J."/>
            <person name="Lui A."/>
            <person name="MacDonald P.J.P."/>
            <person name="McCowen C."/>
            <person name="Montmayeur A."/>
            <person name="Murphy C."/>
            <person name="Neiman D."/>
            <person name="Pearson M."/>
            <person name="Priest M."/>
            <person name="Roberts A."/>
            <person name="Saif S."/>
            <person name="Shea T."/>
            <person name="Sisk P."/>
            <person name="Stolte C."/>
            <person name="Sykes S."/>
            <person name="Wortman J."/>
            <person name="Nusbaum C."/>
            <person name="Birren B."/>
        </authorList>
    </citation>
    <scope>NUCLEOTIDE SEQUENCE [LARGE SCALE GENOMIC DNA]</scope>
    <source>
        <strain evidence="1 2">ATCC 38327</strain>
    </source>
</reference>
<sequence>MPRLPADYGFVGPAAPLAPLPVLDLLDRALDMGGLLDAEEWFTWAPVAAPVELPAKVQARPQARAIVLPLPKHYPLPIVAVEKDMPIIKPIANVTIRHL</sequence>
<keyword evidence="2" id="KW-1185">Reference proteome</keyword>
<evidence type="ECO:0000313" key="2">
    <source>
        <dbReference type="Proteomes" id="UP000054350"/>
    </source>
</evidence>
<protein>
    <submittedName>
        <fullName evidence="1">Uncharacterized protein</fullName>
    </submittedName>
</protein>
<name>A0A0L0S8D3_ALLM3</name>
<dbReference type="Proteomes" id="UP000054350">
    <property type="component" value="Unassembled WGS sequence"/>
</dbReference>